<dbReference type="AlphaFoldDB" id="A0A0D9YKS6"/>
<evidence type="ECO:0000313" key="3">
    <source>
        <dbReference type="Proteomes" id="UP000026961"/>
    </source>
</evidence>
<feature type="compositionally biased region" description="Basic and acidic residues" evidence="1">
    <location>
        <begin position="12"/>
        <end position="24"/>
    </location>
</feature>
<sequence>MSLALIDGSVDGGERREEEDKRGEETCSVAALPCWPPAAPFTSGPPLSRCPSSPASATAALLPYRPPVALHASHSPPGLLLRPAPPCPLLGRSAAPRSSDEPT</sequence>
<dbReference type="HOGENOM" id="CLU_2267943_0_0_1"/>
<organism evidence="2">
    <name type="scientific">Oryza glumipatula</name>
    <dbReference type="NCBI Taxonomy" id="40148"/>
    <lineage>
        <taxon>Eukaryota</taxon>
        <taxon>Viridiplantae</taxon>
        <taxon>Streptophyta</taxon>
        <taxon>Embryophyta</taxon>
        <taxon>Tracheophyta</taxon>
        <taxon>Spermatophyta</taxon>
        <taxon>Magnoliopsida</taxon>
        <taxon>Liliopsida</taxon>
        <taxon>Poales</taxon>
        <taxon>Poaceae</taxon>
        <taxon>BOP clade</taxon>
        <taxon>Oryzoideae</taxon>
        <taxon>Oryzeae</taxon>
        <taxon>Oryzinae</taxon>
        <taxon>Oryza</taxon>
    </lineage>
</organism>
<name>A0A0D9YKS6_9ORYZ</name>
<keyword evidence="3" id="KW-1185">Reference proteome</keyword>
<reference evidence="2" key="1">
    <citation type="submission" date="2013-08" db="EMBL/GenBank/DDBJ databases">
        <title>Oryza genome evolution.</title>
        <authorList>
            <person name="Wing R.A."/>
            <person name="Panaud O."/>
            <person name="Oliveira A.C."/>
        </authorList>
    </citation>
    <scope>NUCLEOTIDE SEQUENCE</scope>
</reference>
<proteinExistence type="predicted"/>
<evidence type="ECO:0000313" key="2">
    <source>
        <dbReference type="EnsemblPlants" id="OGLUM01G50060.1"/>
    </source>
</evidence>
<dbReference type="EnsemblPlants" id="OGLUM01G50060.1">
    <property type="protein sequence ID" value="OGLUM01G50060.1"/>
    <property type="gene ID" value="OGLUM01G50060"/>
</dbReference>
<evidence type="ECO:0000256" key="1">
    <source>
        <dbReference type="SAM" id="MobiDB-lite"/>
    </source>
</evidence>
<protein>
    <submittedName>
        <fullName evidence="2">Uncharacterized protein</fullName>
    </submittedName>
</protein>
<dbReference type="Proteomes" id="UP000026961">
    <property type="component" value="Chromosome 1"/>
</dbReference>
<reference evidence="2" key="2">
    <citation type="submission" date="2015-04" db="UniProtKB">
        <authorList>
            <consortium name="EnsemblPlants"/>
        </authorList>
    </citation>
    <scope>IDENTIFICATION</scope>
</reference>
<reference evidence="2" key="3">
    <citation type="submission" date="2018-05" db="EMBL/GenBank/DDBJ databases">
        <title>OgluRS3 (Oryza glumaepatula Reference Sequence Version 3).</title>
        <authorList>
            <person name="Zhang J."/>
            <person name="Kudrna D."/>
            <person name="Lee S."/>
            <person name="Talag J."/>
            <person name="Welchert J."/>
            <person name="Wing R.A."/>
        </authorList>
    </citation>
    <scope>NUCLEOTIDE SEQUENCE [LARGE SCALE GENOMIC DNA]</scope>
</reference>
<accession>A0A0D9YKS6</accession>
<feature type="region of interest" description="Disordered" evidence="1">
    <location>
        <begin position="1"/>
        <end position="24"/>
    </location>
</feature>
<feature type="region of interest" description="Disordered" evidence="1">
    <location>
        <begin position="72"/>
        <end position="103"/>
    </location>
</feature>
<dbReference type="Gramene" id="OGLUM01G50060.1">
    <property type="protein sequence ID" value="OGLUM01G50060.1"/>
    <property type="gene ID" value="OGLUM01G50060"/>
</dbReference>